<dbReference type="InterPro" id="IPR011010">
    <property type="entry name" value="DNA_brk_join_enz"/>
</dbReference>
<feature type="transmembrane region" description="Helical" evidence="4">
    <location>
        <begin position="1211"/>
        <end position="1232"/>
    </location>
</feature>
<protein>
    <submittedName>
        <fullName evidence="5">Uncharacterized protein</fullName>
    </submittedName>
</protein>
<feature type="compositionally biased region" description="Basic and acidic residues" evidence="3">
    <location>
        <begin position="180"/>
        <end position="189"/>
    </location>
</feature>
<evidence type="ECO:0000313" key="5">
    <source>
        <dbReference type="EMBL" id="EDO37240.1"/>
    </source>
</evidence>
<dbReference type="GO" id="GO:0007059">
    <property type="term" value="P:chromosome segregation"/>
    <property type="evidence" value="ECO:0000318"/>
    <property type="project" value="GO_Central"/>
</dbReference>
<dbReference type="InterPro" id="IPR013762">
    <property type="entry name" value="Integrase-like_cat_sf"/>
</dbReference>
<dbReference type="InParanoid" id="A7SGB2"/>
<feature type="compositionally biased region" description="Low complexity" evidence="3">
    <location>
        <begin position="146"/>
        <end position="167"/>
    </location>
</feature>
<gene>
    <name evidence="5" type="ORF">NEMVEDRAFT_v1g245085</name>
</gene>
<name>A7SGB2_NEMVE</name>
<feature type="compositionally biased region" description="Acidic residues" evidence="3">
    <location>
        <begin position="929"/>
        <end position="941"/>
    </location>
</feature>
<keyword evidence="2" id="KW-0233">DNA recombination</keyword>
<dbReference type="Proteomes" id="UP000001593">
    <property type="component" value="Unassembled WGS sequence"/>
</dbReference>
<dbReference type="SUPFAM" id="SSF56349">
    <property type="entry name" value="DNA breaking-rejoining enzymes"/>
    <property type="match status" value="1"/>
</dbReference>
<organism evidence="5 6">
    <name type="scientific">Nematostella vectensis</name>
    <name type="common">Starlet sea anemone</name>
    <dbReference type="NCBI Taxonomy" id="45351"/>
    <lineage>
        <taxon>Eukaryota</taxon>
        <taxon>Metazoa</taxon>
        <taxon>Cnidaria</taxon>
        <taxon>Anthozoa</taxon>
        <taxon>Hexacorallia</taxon>
        <taxon>Actiniaria</taxon>
        <taxon>Edwardsiidae</taxon>
        <taxon>Nematostella</taxon>
    </lineage>
</organism>
<dbReference type="GO" id="GO:0003677">
    <property type="term" value="F:DNA binding"/>
    <property type="evidence" value="ECO:0007669"/>
    <property type="project" value="UniProtKB-KW"/>
</dbReference>
<feature type="compositionally biased region" description="Acidic residues" evidence="3">
    <location>
        <begin position="132"/>
        <end position="145"/>
    </location>
</feature>
<dbReference type="HOGENOM" id="CLU_259224_0_0_1"/>
<reference evidence="5 6" key="1">
    <citation type="journal article" date="2007" name="Science">
        <title>Sea anemone genome reveals ancestral eumetazoan gene repertoire and genomic organization.</title>
        <authorList>
            <person name="Putnam N.H."/>
            <person name="Srivastava M."/>
            <person name="Hellsten U."/>
            <person name="Dirks B."/>
            <person name="Chapman J."/>
            <person name="Salamov A."/>
            <person name="Terry A."/>
            <person name="Shapiro H."/>
            <person name="Lindquist E."/>
            <person name="Kapitonov V.V."/>
            <person name="Jurka J."/>
            <person name="Genikhovich G."/>
            <person name="Grigoriev I.V."/>
            <person name="Lucas S.M."/>
            <person name="Steele R.E."/>
            <person name="Finnerty J.R."/>
            <person name="Technau U."/>
            <person name="Martindale M.Q."/>
            <person name="Rokhsar D.S."/>
        </authorList>
    </citation>
    <scope>NUCLEOTIDE SEQUENCE [LARGE SCALE GENOMIC DNA]</scope>
    <source>
        <strain evidence="6">CH2 X CH6</strain>
    </source>
</reference>
<feature type="region of interest" description="Disordered" evidence="3">
    <location>
        <begin position="919"/>
        <end position="941"/>
    </location>
</feature>
<dbReference type="EMBL" id="DS469651">
    <property type="protein sequence ID" value="EDO37240.1"/>
    <property type="molecule type" value="Genomic_DNA"/>
</dbReference>
<evidence type="ECO:0000256" key="2">
    <source>
        <dbReference type="ARBA" id="ARBA00023172"/>
    </source>
</evidence>
<keyword evidence="4" id="KW-0812">Transmembrane</keyword>
<keyword evidence="4" id="KW-1133">Transmembrane helix</keyword>
<evidence type="ECO:0000256" key="4">
    <source>
        <dbReference type="SAM" id="Phobius"/>
    </source>
</evidence>
<evidence type="ECO:0000256" key="1">
    <source>
        <dbReference type="ARBA" id="ARBA00023125"/>
    </source>
</evidence>
<accession>A7SGB2</accession>
<evidence type="ECO:0000256" key="3">
    <source>
        <dbReference type="SAM" id="MobiDB-lite"/>
    </source>
</evidence>
<dbReference type="GO" id="GO:0009009">
    <property type="term" value="F:site-specific recombinase activity"/>
    <property type="evidence" value="ECO:0000318"/>
    <property type="project" value="GO_Central"/>
</dbReference>
<dbReference type="PANTHER" id="PTHR30349:SF41">
    <property type="entry name" value="INTEGRASE_RECOMBINASE PROTEIN MJ0367-RELATED"/>
    <property type="match status" value="1"/>
</dbReference>
<dbReference type="InterPro" id="IPR050090">
    <property type="entry name" value="Tyrosine_recombinase_XerCD"/>
</dbReference>
<evidence type="ECO:0000313" key="6">
    <source>
        <dbReference type="Proteomes" id="UP000001593"/>
    </source>
</evidence>
<keyword evidence="1" id="KW-0238">DNA-binding</keyword>
<feature type="region of interest" description="Disordered" evidence="3">
    <location>
        <begin position="132"/>
        <end position="216"/>
    </location>
</feature>
<dbReference type="Gene3D" id="1.10.443.10">
    <property type="entry name" value="Intergrase catalytic core"/>
    <property type="match status" value="1"/>
</dbReference>
<sequence length="1329" mass="151837">MASCDPVKMEKSYKRQKHRCPVPACQKEVIHLPRHLITVHKWSREKALEALSVFDLRAKRTKSEAVPEQRAKRTYKRRVCSFPGCNLIVRRLHNHLNAKHKLSRHDERYKQLLKESRWEEIGEDFQEECVVEISSDTESEPEQEPDPQSQSQSKGKGQSQSKSSQSSTMSSNEEEMCLQEIHRKSEKAKAIMRGGQVDQHKYSSSDDDSDEVIPSSPIGKKRSIFLKRALADIHTDTPKVHAIIKDVDPDELRIDSILNKKHLRDKWLQKLERNRKPGTCKAYLGSLSRFLRFLVVEKLEDLKLTEEHVRKVRVQVQEWSASFKKPFKERRWEKHQEDLEKLITPEDVQKFSKSAPVRAAISTLGRYMEKEGSPGQTDFCTVRDHLITRLCIENACRAGPLPNMTLRDLDRATKDGDEMIVTILKHKTSASAGPAHVVLSPTVFTWLKAYVKYMRNKVSGAGTDPDEKVFISFTASEMTSSMISAQLNSFWQKAVEKIRVNAASFRKAAVSVVHEEHQHLRKDLADLMGHNQKTAEKRASHVEASEALPVKNGEAEKSGRHHWTEKEEEAIQMAFKDAIEECKLRLDAVKQEIPKQPLLAHIDALKVYDKVRSLMRKENTQASPCLPTEKMSQQEKMERMLGREDAEESCLKSKGSQVFTDLQSNLCLRLFHDLLHNNNRIERKALMERVMRDDEAKKELSAFTPQQLADKRRYEQQPQATLLIKLPYDHTHDVQVPYTTVTTGYPHLGFPDPSPVFSISPNLSFTQMGNAAEVYFMNIDQNTVFDKVQCRRGGVAKMRVQLGLIRMMYVSNGTQILRVRVFVSRERAAAELHGDTNGPVELPVMMGEQQMDRQYFSVNLDSVYNGPTMPVYKLAKVEMGARNRFQLSVRLEHLDGSVQDFPSKPFLIRSKPRALQAQGRNKRIRIELDSDTEADSEEDPEGHELIDYILSESSNSPDSGMSGSEEPRPHVPVQFKSLKVVDHLEANRAYIDHLTFRTSESTEKADIGYHFQLSDPDTCKDYEEGDVIGFFKDAKNRTVIELLDNSNASKAFMAGVISRSAYLEAKRSNEEGERIYSTVNMECPGTALPESHLPPGIMLTRRSTLLGMALKDCKASTPDKPNLVKSFACIVMGIMSKQLTMEMETMYDHFDTKLTETFKKERRRSRFRLYRTVAALIVLIALVTVLLFQIYYPGSALRQFECKRGSIRDHYSSFVFVPYSSITTRVAVYGVLFPGWKSLQHKFPELTDDVPPLNATEFHTVKTFYYLNVARCAASHEKWITGHGFGPAFYVINHNCSAVFYYQSAPPAGWRSYKSVDRLRCHPASDFKE</sequence>
<dbReference type="PANTHER" id="PTHR30349">
    <property type="entry name" value="PHAGE INTEGRASE-RELATED"/>
    <property type="match status" value="1"/>
</dbReference>
<feature type="transmembrane region" description="Helical" evidence="4">
    <location>
        <begin position="1169"/>
        <end position="1191"/>
    </location>
</feature>
<keyword evidence="4" id="KW-0472">Membrane</keyword>
<proteinExistence type="predicted"/>
<keyword evidence="6" id="KW-1185">Reference proteome</keyword>
<dbReference type="GO" id="GO:0006310">
    <property type="term" value="P:DNA recombination"/>
    <property type="evidence" value="ECO:0000318"/>
    <property type="project" value="GO_Central"/>
</dbReference>